<dbReference type="InterPro" id="IPR041079">
    <property type="entry name" value="Neuraminidase-like"/>
</dbReference>
<protein>
    <submittedName>
        <fullName evidence="5">Neuraminidase-like domain-containing protein</fullName>
    </submittedName>
</protein>
<sequence>MSNTLLLNNLKEARRDALVADFIATKTPQAYQEKIKTADDLYEYLLLDTQISNQVTTSPIAEAISSLQLFIHRTMEGREGQLASSANDYFTPGKFLYNWDEYNKRYATWSGKERLKYYAGNYIDPTLRYNKSSLFKALEQNISQGRVTDNNVTAALQTYLTDFTALSQLKSISVCAAGSDESVLFFVGRTPTLPYQYYWRQLTLKKDGDNLVPAFWSEWKLIGAGITEAYNDYVEPMWQDNRLHIRWVSIEDIEGFNNTPAKAAFENRWQLNDSGAWNVTYRQMRETYGIPYMLTSLLARRTIISQGMNIYGFSNELHDLTVTYDIEKNGFLITSIAMLFNSDKLRQKGGFHIYYTNLITPDLTINHVEESFFVPLPNNSKTLMIDSFYEAINDTGSIFHHVDGFTIPLKIAALATKTNYGTITNGVYTPPASSKIKGPIYLTLRQTLNLNQKLEQGLSVLFDYQWQKNLLQPGEEFNGTYGLYLWEILFHIPFLIAVRFLTEQRFDAADRWLKFLFNSAGYRDANGVLETDEKQQTRFWNVLPLQQDNGWDDTLSLATTDPDQIAMADPMHYKLAVFLRTLDLLISRGDHAYRMLERDTLTEAKMHYVQASQLLGTRPEFRVNNSWSDPSLLEEAIAMTAEPTRGQPDTAPLAAFRALLQQENGSFLPPYNDQILQYWDKLALRLYNLRHNLSLDGQPLSLPLFATPADPKEIQRQQSAGDGIGSSNGAGANVQSSYRFPQLVVKARSAVSGVMQFGSTLLNLLEKQDVEAVSLLLHAQQNTLLQLSQDIQEKNLSALRYQLQATQFSRQDAQARQAHYRDLSDNWMSELETAALAVRGIALVTGASAAIPRVIAGAMDAVPNIFGLAVGGNRWGAIPEAVANSLQISSETLEHSATMMDISAGYHRRREEWQLARSSATYEVAKLDATIAGLQEQLAMAQKQLTLSQTEQAQALALYEFQSHQFTGLALYNWMVGRLSALYYQLYDATVPVCVMAQKALQKELGTELAKGYFTLPGWNDLYQGLLAGETLMAELQKLDNLWLEHHTRGLEATKTFPLSAPLAETETFTSQIQLALNQPGTVQKYSGVGLLLDATTGIFTATLDLATVGLDDSYNIKTGKRTIKSLSVTLPALIGPYQDIEATLSLNGESVALSHGMDDSGLFITDFNDPRFLPFEGADPTSGTLTLALFRANEAGDQRQLLESLSDIIFHIRYVIRLS</sequence>
<evidence type="ECO:0000259" key="2">
    <source>
        <dbReference type="Pfam" id="PF18276"/>
    </source>
</evidence>
<feature type="coiled-coil region" evidence="1">
    <location>
        <begin position="924"/>
        <end position="951"/>
    </location>
</feature>
<evidence type="ECO:0000259" key="3">
    <source>
        <dbReference type="Pfam" id="PF18413"/>
    </source>
</evidence>
<dbReference type="InterPro" id="IPR046839">
    <property type="entry name" value="ABC_toxin_N"/>
</dbReference>
<dbReference type="Proteomes" id="UP001629523">
    <property type="component" value="Unassembled WGS sequence"/>
</dbReference>
<keyword evidence="1" id="KW-0175">Coiled coil</keyword>
<evidence type="ECO:0000313" key="5">
    <source>
        <dbReference type="EMBL" id="MFM1348916.1"/>
    </source>
</evidence>
<dbReference type="Pfam" id="PF20220">
    <property type="entry name" value="ABC_toxin_N"/>
    <property type="match status" value="1"/>
</dbReference>
<evidence type="ECO:0000256" key="1">
    <source>
        <dbReference type="SAM" id="Coils"/>
    </source>
</evidence>
<dbReference type="InterPro" id="IPR040840">
    <property type="entry name" value="TcA_TcB_BD"/>
</dbReference>
<feature type="domain" description="Tc toxin complex TcA C-terminal TcB-binding" evidence="2">
    <location>
        <begin position="1150"/>
        <end position="1216"/>
    </location>
</feature>
<comment type="caution">
    <text evidence="5">The sequence shown here is derived from an EMBL/GenBank/DDBJ whole genome shotgun (WGS) entry which is preliminary data.</text>
</comment>
<dbReference type="Pfam" id="PF18276">
    <property type="entry name" value="TcA_TcB_BD"/>
    <property type="match status" value="2"/>
</dbReference>
<proteinExistence type="predicted"/>
<feature type="domain" description="ABC toxin N-terminal" evidence="4">
    <location>
        <begin position="9"/>
        <end position="139"/>
    </location>
</feature>
<keyword evidence="6" id="KW-1185">Reference proteome</keyword>
<reference evidence="5 6" key="1">
    <citation type="journal article" date="2024" name="Infect. Genet. Evol.">
        <title>Characteristics and comparative genome analysis of Yersinia enterocolitica and related species associated with human infections in Switzerland 2019-2023.</title>
        <authorList>
            <person name="Stevens M.J.A."/>
            <person name="Horlbog J.A."/>
            <person name="Diethelm A."/>
            <person name="Stephan R."/>
            <person name="Nuesch-Inderbinen M."/>
        </authorList>
    </citation>
    <scope>NUCLEOTIDE SEQUENCE [LARGE SCALE GENOMIC DNA]</scope>
    <source>
        <strain evidence="5 6">N20-0302</strain>
    </source>
</reference>
<dbReference type="Pfam" id="PF18413">
    <property type="entry name" value="Neuraminidase"/>
    <property type="match status" value="1"/>
</dbReference>
<evidence type="ECO:0000259" key="4">
    <source>
        <dbReference type="Pfam" id="PF20220"/>
    </source>
</evidence>
<feature type="domain" description="Tc toxin complex TcA C-terminal TcB-binding" evidence="2">
    <location>
        <begin position="934"/>
        <end position="1060"/>
    </location>
</feature>
<name>A0ABW9F3I5_9GAMM</name>
<dbReference type="RefSeq" id="WP_408573742.1">
    <property type="nucleotide sequence ID" value="NZ_JBBEST010000018.1"/>
</dbReference>
<evidence type="ECO:0000313" key="6">
    <source>
        <dbReference type="Proteomes" id="UP001629523"/>
    </source>
</evidence>
<gene>
    <name evidence="5" type="ORF">WFP14_20480</name>
</gene>
<accession>A0ABW9F3I5</accession>
<dbReference type="EMBL" id="JBBEST010000018">
    <property type="protein sequence ID" value="MFM1348916.1"/>
    <property type="molecule type" value="Genomic_DNA"/>
</dbReference>
<organism evidence="5 6">
    <name type="scientific">Yersinia proxima</name>
    <dbReference type="NCBI Taxonomy" id="2890316"/>
    <lineage>
        <taxon>Bacteria</taxon>
        <taxon>Pseudomonadati</taxon>
        <taxon>Pseudomonadota</taxon>
        <taxon>Gammaproteobacteria</taxon>
        <taxon>Enterobacterales</taxon>
        <taxon>Yersiniaceae</taxon>
        <taxon>Yersinia</taxon>
    </lineage>
</organism>
<feature type="domain" description="Neuraminidase-like" evidence="3">
    <location>
        <begin position="177"/>
        <end position="257"/>
    </location>
</feature>